<sequence>MFEAMSDAAVVDAITDAGRAQNMASARELAAIGELYARRAPEDDVERFSWVVDGHENVVAEVAAALRISRGRARGRLRHAIALRERLPRVAEVFARGDIDFRLVAALVTRTENIDDAEVIARIDAAVARHAPKWMRLSGPKTAERIDMWVARYDPTGVRVPGPRNQDRYVEVACTDPGLAGVWAQLHATDGVALDHKLDALAATVCPDDPRTKAQRRADALGALALGAEVLGCQCGRAECTAPLRPTSGNLVIHVLAEQAAVNGDSEAPGYLAGHGPLPAELLREMGALARIRPLWIPPGVAESGYRPSTALAEFVRFRDLTCRFPGCDEPSEFCDIDHTVPFPLGPTHPSNLKLLCRYHHLLKTFHVGPDGWRDRQEPDGTVVWTSPSGREYATKPGGSLLFPALAVPTGALVLPTDPPPAENRGLMMPARRRTRAQERAARISWERGVNEARIAAEAARRAERIAASYEPPPF</sequence>
<dbReference type="Proteomes" id="UP000193529">
    <property type="component" value="Unassembled WGS sequence"/>
</dbReference>
<name>A0A1X1ZIP8_9MYCO</name>
<evidence type="ECO:0000313" key="2">
    <source>
        <dbReference type="EMBL" id="ORW23208.1"/>
    </source>
</evidence>
<dbReference type="AlphaFoldDB" id="A0A1X1ZIP8"/>
<dbReference type="RefSeq" id="WP_085079072.1">
    <property type="nucleotide sequence ID" value="NZ_JACKRZ010000369.1"/>
</dbReference>
<dbReference type="CDD" id="cd00085">
    <property type="entry name" value="HNHc"/>
    <property type="match status" value="1"/>
</dbReference>
<organism evidence="2 3">
    <name type="scientific">Mycobacterium palustre</name>
    <dbReference type="NCBI Taxonomy" id="153971"/>
    <lineage>
        <taxon>Bacteria</taxon>
        <taxon>Bacillati</taxon>
        <taxon>Actinomycetota</taxon>
        <taxon>Actinomycetes</taxon>
        <taxon>Mycobacteriales</taxon>
        <taxon>Mycobacteriaceae</taxon>
        <taxon>Mycobacterium</taxon>
        <taxon>Mycobacterium simiae complex</taxon>
    </lineage>
</organism>
<dbReference type="InterPro" id="IPR003870">
    <property type="entry name" value="DUF222"/>
</dbReference>
<dbReference type="SMART" id="SM00507">
    <property type="entry name" value="HNHc"/>
    <property type="match status" value="1"/>
</dbReference>
<reference evidence="2 3" key="1">
    <citation type="submission" date="2016-01" db="EMBL/GenBank/DDBJ databases">
        <title>The new phylogeny of the genus Mycobacterium.</title>
        <authorList>
            <person name="Tarcisio F."/>
            <person name="Conor M."/>
            <person name="Antonella G."/>
            <person name="Elisabetta G."/>
            <person name="Giulia F.S."/>
            <person name="Sara T."/>
            <person name="Anna F."/>
            <person name="Clotilde B."/>
            <person name="Roberto B."/>
            <person name="Veronica D.S."/>
            <person name="Fabio R."/>
            <person name="Monica P."/>
            <person name="Olivier J."/>
            <person name="Enrico T."/>
            <person name="Nicola S."/>
        </authorList>
    </citation>
    <scope>NUCLEOTIDE SEQUENCE [LARGE SCALE GENOMIC DNA]</scope>
    <source>
        <strain evidence="2 3">DSM 44572</strain>
    </source>
</reference>
<gene>
    <name evidence="2" type="ORF">AWC19_11580</name>
</gene>
<evidence type="ECO:0000259" key="1">
    <source>
        <dbReference type="SMART" id="SM00507"/>
    </source>
</evidence>
<dbReference type="EMBL" id="LQPJ01000109">
    <property type="protein sequence ID" value="ORW23208.1"/>
    <property type="molecule type" value="Genomic_DNA"/>
</dbReference>
<accession>A0A1X1ZIP8</accession>
<proteinExistence type="predicted"/>
<dbReference type="STRING" id="153971.AWC19_11580"/>
<protein>
    <recommendedName>
        <fullName evidence="1">HNH nuclease domain-containing protein</fullName>
    </recommendedName>
</protein>
<keyword evidence="3" id="KW-1185">Reference proteome</keyword>
<dbReference type="Pfam" id="PF02720">
    <property type="entry name" value="DUF222"/>
    <property type="match status" value="1"/>
</dbReference>
<dbReference type="OrthoDB" id="5242272at2"/>
<evidence type="ECO:0000313" key="3">
    <source>
        <dbReference type="Proteomes" id="UP000193529"/>
    </source>
</evidence>
<dbReference type="InterPro" id="IPR003615">
    <property type="entry name" value="HNH_nuc"/>
</dbReference>
<comment type="caution">
    <text evidence="2">The sequence shown here is derived from an EMBL/GenBank/DDBJ whole genome shotgun (WGS) entry which is preliminary data.</text>
</comment>
<feature type="domain" description="HNH nuclease" evidence="1">
    <location>
        <begin position="311"/>
        <end position="362"/>
    </location>
</feature>